<dbReference type="AlphaFoldDB" id="A0A6P4Y7R0"/>
<name>A0A6P4Y7R0_BRABE</name>
<organism evidence="3 4">
    <name type="scientific">Branchiostoma belcheri</name>
    <name type="common">Amphioxus</name>
    <dbReference type="NCBI Taxonomy" id="7741"/>
    <lineage>
        <taxon>Eukaryota</taxon>
        <taxon>Metazoa</taxon>
        <taxon>Chordata</taxon>
        <taxon>Cephalochordata</taxon>
        <taxon>Leptocardii</taxon>
        <taxon>Amphioxiformes</taxon>
        <taxon>Branchiostomatidae</taxon>
        <taxon>Branchiostoma</taxon>
    </lineage>
</organism>
<dbReference type="Pfam" id="PF02140">
    <property type="entry name" value="SUEL_Lectin"/>
    <property type="match status" value="1"/>
</dbReference>
<dbReference type="KEGG" id="bbel:109462694"/>
<accession>A0A6P4Y7R0</accession>
<dbReference type="Gene3D" id="2.60.120.740">
    <property type="match status" value="1"/>
</dbReference>
<feature type="domain" description="SUEL-type lectin" evidence="2">
    <location>
        <begin position="83"/>
        <end position="170"/>
    </location>
</feature>
<evidence type="ECO:0000256" key="1">
    <source>
        <dbReference type="SAM" id="MobiDB-lite"/>
    </source>
</evidence>
<gene>
    <name evidence="4" type="primary">LOC109462694</name>
</gene>
<reference evidence="4" key="1">
    <citation type="submission" date="2025-08" db="UniProtKB">
        <authorList>
            <consortium name="RefSeq"/>
        </authorList>
    </citation>
    <scope>IDENTIFICATION</scope>
    <source>
        <tissue evidence="4">Gonad</tissue>
    </source>
</reference>
<dbReference type="InterPro" id="IPR009291">
    <property type="entry name" value="Vps62"/>
</dbReference>
<dbReference type="PANTHER" id="PTHR48174:SF5">
    <property type="entry name" value="VACUOLAR PROTEIN SORTING-ASSOCIATED PROTEIN 62"/>
    <property type="match status" value="1"/>
</dbReference>
<dbReference type="InterPro" id="IPR000922">
    <property type="entry name" value="Lectin_gal-bd_dom"/>
</dbReference>
<sequence>MYAGGSSQEAEHGDDPDSNVYNSIDEDDIENQQQPDADKEDGGQPTDEEKGTRLPSRVKKDACGMLNNPTYSSGAQVKETKVACWKRLLRLSCPVGEALSIDHANFGRTTTSTHCRCTTCDTNCRGATSLKDMKAACEGSPHCSVKAVTEVFGDPCPGTQKYLEATYHCVKVSPVTEDQLRTLVTKYAPKVWLAKGEKYNPSSIDFHLQHVKVYDGRSVYSSTPSTLPTCTEACYMSTAQPLPHAEAKLPFFRGEQIGPTRQPPVYAVVKRVNAITTDIFYWMFFPYNLGKKVCVGVTIFGCIGKQRTLAHRVSDWEHMTVRLVGKNPSSIFVDSPEASAGIYNWDGASQTYRKGEDVVLTEGTHPILYSAYGHHKLWPSSGTQTFVALIKKLKDETSAGTAWDTWKNVRVTMYQPDGGYTGNWTWMNFKGRWGNKEVGCKLRVLTGQCTLNNGMFTITRMEQMKTDELD</sequence>
<dbReference type="RefSeq" id="XP_019614812.1">
    <property type="nucleotide sequence ID" value="XM_019759253.1"/>
</dbReference>
<dbReference type="GeneID" id="109462694"/>
<evidence type="ECO:0000313" key="4">
    <source>
        <dbReference type="RefSeq" id="XP_019614812.1"/>
    </source>
</evidence>
<proteinExistence type="predicted"/>
<dbReference type="FunFam" id="2.60.120.740:FF:000001">
    <property type="entry name" value="Adhesion G protein-coupled receptor L2"/>
    <property type="match status" value="1"/>
</dbReference>
<dbReference type="CDD" id="cd22827">
    <property type="entry name" value="Gal_Rha_Lectin_SUL-I-like"/>
    <property type="match status" value="1"/>
</dbReference>
<feature type="compositionally biased region" description="Basic and acidic residues" evidence="1">
    <location>
        <begin position="36"/>
        <end position="59"/>
    </location>
</feature>
<evidence type="ECO:0000259" key="2">
    <source>
        <dbReference type="PROSITE" id="PS50228"/>
    </source>
</evidence>
<dbReference type="PROSITE" id="PS50228">
    <property type="entry name" value="SUEL_LECTIN"/>
    <property type="match status" value="1"/>
</dbReference>
<dbReference type="Proteomes" id="UP000515135">
    <property type="component" value="Unplaced"/>
</dbReference>
<evidence type="ECO:0000313" key="3">
    <source>
        <dbReference type="Proteomes" id="UP000515135"/>
    </source>
</evidence>
<dbReference type="InterPro" id="IPR043159">
    <property type="entry name" value="Lectin_gal-bd_sf"/>
</dbReference>
<dbReference type="GO" id="GO:0030246">
    <property type="term" value="F:carbohydrate binding"/>
    <property type="evidence" value="ECO:0007669"/>
    <property type="project" value="InterPro"/>
</dbReference>
<dbReference type="Pfam" id="PF06101">
    <property type="entry name" value="Vps62"/>
    <property type="match status" value="1"/>
</dbReference>
<dbReference type="OrthoDB" id="188042at2759"/>
<keyword evidence="3" id="KW-1185">Reference proteome</keyword>
<dbReference type="PANTHER" id="PTHR48174">
    <property type="entry name" value="DUF946 FAMILY PROTEIN"/>
    <property type="match status" value="1"/>
</dbReference>
<feature type="region of interest" description="Disordered" evidence="1">
    <location>
        <begin position="1"/>
        <end position="59"/>
    </location>
</feature>
<protein>
    <submittedName>
        <fullName evidence="4">Vacuolar protein sorting-associated protein TDA6</fullName>
    </submittedName>
</protein>